<dbReference type="RefSeq" id="WP_115773793.1">
    <property type="nucleotide sequence ID" value="NZ_PIOC01000019.1"/>
</dbReference>
<feature type="transmembrane region" description="Helical" evidence="6">
    <location>
        <begin position="245"/>
        <end position="263"/>
    </location>
</feature>
<dbReference type="OrthoDB" id="9814001at2"/>
<dbReference type="SUPFAM" id="SSF103473">
    <property type="entry name" value="MFS general substrate transporter"/>
    <property type="match status" value="1"/>
</dbReference>
<feature type="transmembrane region" description="Helical" evidence="6">
    <location>
        <begin position="365"/>
        <end position="383"/>
    </location>
</feature>
<sequence>MNKSKLWTKDFIIMSASTFFVGLTFYLLITTLTVYAVEEFNASQSMAGLASSIFVVGALVSRLFAGKYIEIIGRKKMLYGGLFLFLIVMLLYFIVENMNVLLFIRFVHGAAFGVFTTAITTVVMDIIPNARRGEGISYFSLSIALAMAVGPFLGLYISQQGSFTVIFVVCTLFSLISTIILLFVHIPEGDITKEQLDAMKGFKLKDFFEIKAIPISIIIGIMGFAYSGILSFINSYAKEIDLIDTAGFFFIVYAVFILISRPFTGRLLDKKGDNIVMYPALILFAIGLVSLSQANQGFTLLLAGALIGLGFGTMNSCCQAIAIKESPRHRVGLATSTFFIFMDSGVGIGPFLLGFIIPIVGFRGLYLTLAVVVFASIFLYYVLHGKKKRSENNILQAS</sequence>
<evidence type="ECO:0000256" key="5">
    <source>
        <dbReference type="ARBA" id="ARBA00023136"/>
    </source>
</evidence>
<dbReference type="Proteomes" id="UP000257143">
    <property type="component" value="Unassembled WGS sequence"/>
</dbReference>
<accession>A0A3D8PRF4</accession>
<evidence type="ECO:0000259" key="7">
    <source>
        <dbReference type="PROSITE" id="PS50850"/>
    </source>
</evidence>
<proteinExistence type="predicted"/>
<feature type="transmembrane region" description="Helical" evidence="6">
    <location>
        <begin position="47"/>
        <end position="65"/>
    </location>
</feature>
<evidence type="ECO:0000256" key="1">
    <source>
        <dbReference type="ARBA" id="ARBA00004651"/>
    </source>
</evidence>
<evidence type="ECO:0000256" key="6">
    <source>
        <dbReference type="SAM" id="Phobius"/>
    </source>
</evidence>
<feature type="transmembrane region" description="Helical" evidence="6">
    <location>
        <begin position="275"/>
        <end position="294"/>
    </location>
</feature>
<feature type="domain" description="Major facilitator superfamily (MFS) profile" evidence="7">
    <location>
        <begin position="10"/>
        <end position="388"/>
    </location>
</feature>
<protein>
    <submittedName>
        <fullName evidence="8">MFS transporter</fullName>
    </submittedName>
</protein>
<dbReference type="InterPro" id="IPR005829">
    <property type="entry name" value="Sugar_transporter_CS"/>
</dbReference>
<dbReference type="GO" id="GO:0005886">
    <property type="term" value="C:plasma membrane"/>
    <property type="evidence" value="ECO:0007669"/>
    <property type="project" value="UniProtKB-SubCell"/>
</dbReference>
<dbReference type="Gene3D" id="1.20.1250.20">
    <property type="entry name" value="MFS general substrate transporter like domains"/>
    <property type="match status" value="1"/>
</dbReference>
<dbReference type="PROSITE" id="PS50850">
    <property type="entry name" value="MFS"/>
    <property type="match status" value="1"/>
</dbReference>
<dbReference type="Pfam" id="PF07690">
    <property type="entry name" value="MFS_1"/>
    <property type="match status" value="2"/>
</dbReference>
<dbReference type="InterPro" id="IPR011701">
    <property type="entry name" value="MFS"/>
</dbReference>
<feature type="transmembrane region" description="Helical" evidence="6">
    <location>
        <begin position="207"/>
        <end position="233"/>
    </location>
</feature>
<dbReference type="PROSITE" id="PS00216">
    <property type="entry name" value="SUGAR_TRANSPORT_1"/>
    <property type="match status" value="1"/>
</dbReference>
<evidence type="ECO:0000313" key="9">
    <source>
        <dbReference type="Proteomes" id="UP000257143"/>
    </source>
</evidence>
<name>A0A3D8PRF4_9BACI</name>
<dbReference type="AlphaFoldDB" id="A0A3D8PRF4"/>
<evidence type="ECO:0000256" key="3">
    <source>
        <dbReference type="ARBA" id="ARBA00022692"/>
    </source>
</evidence>
<dbReference type="PANTHER" id="PTHR23531:SF2">
    <property type="entry name" value="PERMEASE"/>
    <property type="match status" value="1"/>
</dbReference>
<dbReference type="InterPro" id="IPR020846">
    <property type="entry name" value="MFS_dom"/>
</dbReference>
<keyword evidence="9" id="KW-1185">Reference proteome</keyword>
<dbReference type="InterPro" id="IPR052714">
    <property type="entry name" value="MFS_Exporter"/>
</dbReference>
<dbReference type="GO" id="GO:0022857">
    <property type="term" value="F:transmembrane transporter activity"/>
    <property type="evidence" value="ECO:0007669"/>
    <property type="project" value="InterPro"/>
</dbReference>
<comment type="caution">
    <text evidence="8">The sequence shown here is derived from an EMBL/GenBank/DDBJ whole genome shotgun (WGS) entry which is preliminary data.</text>
</comment>
<feature type="transmembrane region" description="Helical" evidence="6">
    <location>
        <begin position="136"/>
        <end position="157"/>
    </location>
</feature>
<gene>
    <name evidence="8" type="ORF">CWR48_13555</name>
</gene>
<evidence type="ECO:0000313" key="8">
    <source>
        <dbReference type="EMBL" id="RDW17545.1"/>
    </source>
</evidence>
<keyword evidence="5 6" id="KW-0472">Membrane</keyword>
<evidence type="ECO:0000256" key="2">
    <source>
        <dbReference type="ARBA" id="ARBA00022448"/>
    </source>
</evidence>
<dbReference type="CDD" id="cd17489">
    <property type="entry name" value="MFS_YfcJ_like"/>
    <property type="match status" value="1"/>
</dbReference>
<feature type="transmembrane region" description="Helical" evidence="6">
    <location>
        <begin position="335"/>
        <end position="359"/>
    </location>
</feature>
<dbReference type="PANTHER" id="PTHR23531">
    <property type="entry name" value="QUINOLENE RESISTANCE PROTEIN NORA"/>
    <property type="match status" value="1"/>
</dbReference>
<dbReference type="InterPro" id="IPR036259">
    <property type="entry name" value="MFS_trans_sf"/>
</dbReference>
<comment type="subcellular location">
    <subcellularLocation>
        <location evidence="1">Cell membrane</location>
        <topology evidence="1">Multi-pass membrane protein</topology>
    </subcellularLocation>
</comment>
<dbReference type="EMBL" id="PIOC01000019">
    <property type="protein sequence ID" value="RDW17545.1"/>
    <property type="molecule type" value="Genomic_DNA"/>
</dbReference>
<keyword evidence="3 6" id="KW-0812">Transmembrane</keyword>
<feature type="transmembrane region" description="Helical" evidence="6">
    <location>
        <begin position="12"/>
        <end position="35"/>
    </location>
</feature>
<organism evidence="8 9">
    <name type="scientific">Oceanobacillus arenosus</name>
    <dbReference type="NCBI Taxonomy" id="1229153"/>
    <lineage>
        <taxon>Bacteria</taxon>
        <taxon>Bacillati</taxon>
        <taxon>Bacillota</taxon>
        <taxon>Bacilli</taxon>
        <taxon>Bacillales</taxon>
        <taxon>Bacillaceae</taxon>
        <taxon>Oceanobacillus</taxon>
    </lineage>
</organism>
<keyword evidence="4 6" id="KW-1133">Transmembrane helix</keyword>
<evidence type="ECO:0000256" key="4">
    <source>
        <dbReference type="ARBA" id="ARBA00022989"/>
    </source>
</evidence>
<feature type="transmembrane region" description="Helical" evidence="6">
    <location>
        <begin position="101"/>
        <end position="124"/>
    </location>
</feature>
<feature type="transmembrane region" description="Helical" evidence="6">
    <location>
        <begin position="163"/>
        <end position="186"/>
    </location>
</feature>
<feature type="transmembrane region" description="Helical" evidence="6">
    <location>
        <begin position="300"/>
        <end position="323"/>
    </location>
</feature>
<feature type="transmembrane region" description="Helical" evidence="6">
    <location>
        <begin position="77"/>
        <end position="95"/>
    </location>
</feature>
<keyword evidence="2" id="KW-0813">Transport</keyword>
<reference evidence="9" key="1">
    <citation type="submission" date="2017-11" db="EMBL/GenBank/DDBJ databases">
        <authorList>
            <person name="Zhu W."/>
        </authorList>
    </citation>
    <scope>NUCLEOTIDE SEQUENCE [LARGE SCALE GENOMIC DNA]</scope>
    <source>
        <strain evidence="9">CAU 1183</strain>
    </source>
</reference>